<keyword evidence="1" id="KW-1133">Transmembrane helix</keyword>
<accession>A0A2T3ZE99</accession>
<keyword evidence="1" id="KW-0472">Membrane</keyword>
<dbReference type="AlphaFoldDB" id="A0A2T3ZE99"/>
<reference evidence="2 3" key="1">
    <citation type="submission" date="2016-07" db="EMBL/GenBank/DDBJ databases">
        <title>Multiple horizontal gene transfer events from other fungi enriched the ability of initially mycotrophic Trichoderma (Ascomycota) to feed on dead plant biomass.</title>
        <authorList>
            <consortium name="DOE Joint Genome Institute"/>
            <person name="Aerts A."/>
            <person name="Atanasova L."/>
            <person name="Chenthamara K."/>
            <person name="Zhang J."/>
            <person name="Grujic M."/>
            <person name="Henrissat B."/>
            <person name="Kuo A."/>
            <person name="Salamov A."/>
            <person name="Lipzen A."/>
            <person name="Labutti K."/>
            <person name="Barry K."/>
            <person name="Miao Y."/>
            <person name="Rahimi M.J."/>
            <person name="Shen Q."/>
            <person name="Grigoriev I.V."/>
            <person name="Kubicek C.P."/>
            <person name="Druzhinina I.S."/>
        </authorList>
    </citation>
    <scope>NUCLEOTIDE SEQUENCE [LARGE SCALE GENOMIC DNA]</scope>
    <source>
        <strain evidence="2 3">CBS 433.97</strain>
    </source>
</reference>
<keyword evidence="3" id="KW-1185">Reference proteome</keyword>
<dbReference type="Proteomes" id="UP000240493">
    <property type="component" value="Unassembled WGS sequence"/>
</dbReference>
<protein>
    <submittedName>
        <fullName evidence="2">Uncharacterized protein</fullName>
    </submittedName>
</protein>
<feature type="transmembrane region" description="Helical" evidence="1">
    <location>
        <begin position="78"/>
        <end position="98"/>
    </location>
</feature>
<evidence type="ECO:0000256" key="1">
    <source>
        <dbReference type="SAM" id="Phobius"/>
    </source>
</evidence>
<organism evidence="2 3">
    <name type="scientific">Trichoderma asperellum (strain ATCC 204424 / CBS 433.97 / NBRC 101777)</name>
    <dbReference type="NCBI Taxonomy" id="1042311"/>
    <lineage>
        <taxon>Eukaryota</taxon>
        <taxon>Fungi</taxon>
        <taxon>Dikarya</taxon>
        <taxon>Ascomycota</taxon>
        <taxon>Pezizomycotina</taxon>
        <taxon>Sordariomycetes</taxon>
        <taxon>Hypocreomycetidae</taxon>
        <taxon>Hypocreales</taxon>
        <taxon>Hypocreaceae</taxon>
        <taxon>Trichoderma</taxon>
    </lineage>
</organism>
<dbReference type="EMBL" id="KZ679259">
    <property type="protein sequence ID" value="PTB43125.1"/>
    <property type="molecule type" value="Genomic_DNA"/>
</dbReference>
<proteinExistence type="predicted"/>
<keyword evidence="1" id="KW-0812">Transmembrane</keyword>
<gene>
    <name evidence="2" type="ORF">M441DRAFT_366229</name>
</gene>
<name>A0A2T3ZE99_TRIA4</name>
<evidence type="ECO:0000313" key="3">
    <source>
        <dbReference type="Proteomes" id="UP000240493"/>
    </source>
</evidence>
<evidence type="ECO:0000313" key="2">
    <source>
        <dbReference type="EMBL" id="PTB43125.1"/>
    </source>
</evidence>
<sequence length="115" mass="13422">MQANQTIDKSNLTTVMKRGGIGGQQRVFFFFLHTSESEYESTFTILGKDDVFCPCCNSELPRNKERHHSAYTWISKRLYIAILQVFLLFFIQICHQHGVYIRDHFSAVLTTKEKN</sequence>